<protein>
    <submittedName>
        <fullName evidence="2">Uncharacterized protein</fullName>
    </submittedName>
</protein>
<feature type="compositionally biased region" description="Polar residues" evidence="1">
    <location>
        <begin position="84"/>
        <end position="94"/>
    </location>
</feature>
<gene>
    <name evidence="2" type="ORF">BD311DRAFT_756753</name>
</gene>
<accession>A0A4Q9MSD1</accession>
<evidence type="ECO:0000256" key="1">
    <source>
        <dbReference type="SAM" id="MobiDB-lite"/>
    </source>
</evidence>
<name>A0A4Q9MSD1_9APHY</name>
<proteinExistence type="predicted"/>
<evidence type="ECO:0000313" key="2">
    <source>
        <dbReference type="EMBL" id="TBU29221.1"/>
    </source>
</evidence>
<dbReference type="EMBL" id="ML143414">
    <property type="protein sequence ID" value="TBU29221.1"/>
    <property type="molecule type" value="Genomic_DNA"/>
</dbReference>
<reference evidence="2" key="1">
    <citation type="submission" date="2019-01" db="EMBL/GenBank/DDBJ databases">
        <title>Draft genome sequences of three monokaryotic isolates of the white-rot basidiomycete fungus Dichomitus squalens.</title>
        <authorList>
            <consortium name="DOE Joint Genome Institute"/>
            <person name="Lopez S.C."/>
            <person name="Andreopoulos B."/>
            <person name="Pangilinan J."/>
            <person name="Lipzen A."/>
            <person name="Riley R."/>
            <person name="Ahrendt S."/>
            <person name="Ng V."/>
            <person name="Barry K."/>
            <person name="Daum C."/>
            <person name="Grigoriev I.V."/>
            <person name="Hilden K.S."/>
            <person name="Makela M.R."/>
            <person name="de Vries R.P."/>
        </authorList>
    </citation>
    <scope>NUCLEOTIDE SEQUENCE [LARGE SCALE GENOMIC DNA]</scope>
    <source>
        <strain evidence="2">OM18370.1</strain>
    </source>
</reference>
<dbReference type="AlphaFoldDB" id="A0A4Q9MSD1"/>
<sequence length="109" mass="11779">MMLFASCCCARSACELTASRPSPSVSVYCIVYVSNIGVVKLWQPLTESYSRGTCHPNAPRASISTLGATSDVKPATTMIHPRRTSTLNSIPSNRTSRDAITEHSLQAFD</sequence>
<organism evidence="2">
    <name type="scientific">Dichomitus squalens</name>
    <dbReference type="NCBI Taxonomy" id="114155"/>
    <lineage>
        <taxon>Eukaryota</taxon>
        <taxon>Fungi</taxon>
        <taxon>Dikarya</taxon>
        <taxon>Basidiomycota</taxon>
        <taxon>Agaricomycotina</taxon>
        <taxon>Agaricomycetes</taxon>
        <taxon>Polyporales</taxon>
        <taxon>Polyporaceae</taxon>
        <taxon>Dichomitus</taxon>
    </lineage>
</organism>
<feature type="region of interest" description="Disordered" evidence="1">
    <location>
        <begin position="83"/>
        <end position="109"/>
    </location>
</feature>
<dbReference type="Proteomes" id="UP000292957">
    <property type="component" value="Unassembled WGS sequence"/>
</dbReference>